<name>A0A844GEG2_9NEIS</name>
<evidence type="ECO:0000313" key="2">
    <source>
        <dbReference type="EMBL" id="MTD33661.1"/>
    </source>
</evidence>
<comment type="caution">
    <text evidence="2">The sequence shown here is derived from an EMBL/GenBank/DDBJ whole genome shotgun (WGS) entry which is preliminary data.</text>
</comment>
<dbReference type="Proteomes" id="UP000446658">
    <property type="component" value="Unassembled WGS sequence"/>
</dbReference>
<evidence type="ECO:0000313" key="3">
    <source>
        <dbReference type="Proteomes" id="UP000446658"/>
    </source>
</evidence>
<proteinExistence type="predicted"/>
<keyword evidence="1" id="KW-0472">Membrane</keyword>
<keyword evidence="1" id="KW-1133">Transmembrane helix</keyword>
<gene>
    <name evidence="2" type="ORF">GKE73_13405</name>
</gene>
<feature type="transmembrane region" description="Helical" evidence="1">
    <location>
        <begin position="65"/>
        <end position="83"/>
    </location>
</feature>
<dbReference type="AlphaFoldDB" id="A0A844GEG2"/>
<protein>
    <submittedName>
        <fullName evidence="2">Uncharacterized protein</fullName>
    </submittedName>
</protein>
<dbReference type="EMBL" id="WLYX01000001">
    <property type="protein sequence ID" value="MTD33661.1"/>
    <property type="molecule type" value="Genomic_DNA"/>
</dbReference>
<evidence type="ECO:0000256" key="1">
    <source>
        <dbReference type="SAM" id="Phobius"/>
    </source>
</evidence>
<accession>A0A844GEG2</accession>
<sequence>MGKSFVHYNSIEIGDTILQKVRTAKSLSDYIGRGLGEEVTLFLNGKMLIGIRLADGKTYFWKRSLIGPVLGLLCMLPLVASLLSTSNSLLIGVGLPALFYFPVFRRDLKQVLSYQSRLSAMGGIPLKS</sequence>
<reference evidence="2 3" key="1">
    <citation type="submission" date="2019-11" db="EMBL/GenBank/DDBJ databases">
        <title>Draft genome sequence of Paludibacterium sp. dN18-1.</title>
        <authorList>
            <person name="Im W.-T."/>
        </authorList>
    </citation>
    <scope>NUCLEOTIDE SEQUENCE [LARGE SCALE GENOMIC DNA]</scope>
    <source>
        <strain evidence="3">dN 18-1</strain>
    </source>
</reference>
<keyword evidence="1" id="KW-0812">Transmembrane</keyword>
<keyword evidence="3" id="KW-1185">Reference proteome</keyword>
<dbReference type="RefSeq" id="WP_230370734.1">
    <property type="nucleotide sequence ID" value="NZ_WLYX01000001.1"/>
</dbReference>
<feature type="transmembrane region" description="Helical" evidence="1">
    <location>
        <begin position="89"/>
        <end position="108"/>
    </location>
</feature>
<organism evidence="2 3">
    <name type="scientific">Paludibacterium denitrificans</name>
    <dbReference type="NCBI Taxonomy" id="2675226"/>
    <lineage>
        <taxon>Bacteria</taxon>
        <taxon>Pseudomonadati</taxon>
        <taxon>Pseudomonadota</taxon>
        <taxon>Betaproteobacteria</taxon>
        <taxon>Neisseriales</taxon>
        <taxon>Chromobacteriaceae</taxon>
        <taxon>Paludibacterium</taxon>
    </lineage>
</organism>